<dbReference type="EMBL" id="FQXZ01000014">
    <property type="protein sequence ID" value="SHI06804.1"/>
    <property type="molecule type" value="Genomic_DNA"/>
</dbReference>
<organism evidence="1 2">
    <name type="scientific">Vibrio aerogenes CECT 7868</name>
    <dbReference type="NCBI Taxonomy" id="1216006"/>
    <lineage>
        <taxon>Bacteria</taxon>
        <taxon>Pseudomonadati</taxon>
        <taxon>Pseudomonadota</taxon>
        <taxon>Gammaproteobacteria</taxon>
        <taxon>Vibrionales</taxon>
        <taxon>Vibrionaceae</taxon>
        <taxon>Vibrio</taxon>
    </lineage>
</organism>
<dbReference type="STRING" id="1216006.VA7868_01482"/>
<proteinExistence type="predicted"/>
<evidence type="ECO:0000313" key="1">
    <source>
        <dbReference type="EMBL" id="SHI06804.1"/>
    </source>
</evidence>
<accession>A0A1M5Y4S2</accession>
<sequence>MIRDVLLIRNVPLIIESHTFMIDDAYKSIIMDFL</sequence>
<dbReference type="AlphaFoldDB" id="A0A1M5Y4S2"/>
<protein>
    <submittedName>
        <fullName evidence="1">Uncharacterized protein</fullName>
    </submittedName>
</protein>
<reference evidence="1 2" key="1">
    <citation type="submission" date="2016-11" db="EMBL/GenBank/DDBJ databases">
        <authorList>
            <person name="Jaros S."/>
            <person name="Januszkiewicz K."/>
            <person name="Wedrychowicz H."/>
        </authorList>
    </citation>
    <scope>NUCLEOTIDE SEQUENCE [LARGE SCALE GENOMIC DNA]</scope>
    <source>
        <strain evidence="1 2">CECT 7868</strain>
    </source>
</reference>
<evidence type="ECO:0000313" key="2">
    <source>
        <dbReference type="Proteomes" id="UP000184608"/>
    </source>
</evidence>
<keyword evidence="2" id="KW-1185">Reference proteome</keyword>
<gene>
    <name evidence="1" type="ORF">VA7868_01482</name>
</gene>
<name>A0A1M5Y4S2_9VIBR</name>
<dbReference type="Proteomes" id="UP000184608">
    <property type="component" value="Unassembled WGS sequence"/>
</dbReference>